<dbReference type="InterPro" id="IPR009057">
    <property type="entry name" value="Homeodomain-like_sf"/>
</dbReference>
<dbReference type="SMART" id="SM00342">
    <property type="entry name" value="HTH_ARAC"/>
    <property type="match status" value="1"/>
</dbReference>
<gene>
    <name evidence="4" type="ORF">R7226_08770</name>
</gene>
<keyword evidence="2" id="KW-0804">Transcription</keyword>
<dbReference type="RefSeq" id="WP_318596696.1">
    <property type="nucleotide sequence ID" value="NZ_JAWSTH010000016.1"/>
</dbReference>
<comment type="caution">
    <text evidence="4">The sequence shown here is derived from an EMBL/GenBank/DDBJ whole genome shotgun (WGS) entry which is preliminary data.</text>
</comment>
<evidence type="ECO:0000313" key="5">
    <source>
        <dbReference type="Proteomes" id="UP001284601"/>
    </source>
</evidence>
<organism evidence="4 5">
    <name type="scientific">Conexibacter stalactiti</name>
    <dbReference type="NCBI Taxonomy" id="1940611"/>
    <lineage>
        <taxon>Bacteria</taxon>
        <taxon>Bacillati</taxon>
        <taxon>Actinomycetota</taxon>
        <taxon>Thermoleophilia</taxon>
        <taxon>Solirubrobacterales</taxon>
        <taxon>Conexibacteraceae</taxon>
        <taxon>Conexibacter</taxon>
    </lineage>
</organism>
<evidence type="ECO:0000259" key="3">
    <source>
        <dbReference type="PROSITE" id="PS01124"/>
    </source>
</evidence>
<evidence type="ECO:0000313" key="4">
    <source>
        <dbReference type="EMBL" id="MDW5594427.1"/>
    </source>
</evidence>
<dbReference type="InterPro" id="IPR052158">
    <property type="entry name" value="INH-QAR"/>
</dbReference>
<dbReference type="CDD" id="cd03137">
    <property type="entry name" value="GATase1_AraC_1"/>
    <property type="match status" value="1"/>
</dbReference>
<reference evidence="4 5" key="2">
    <citation type="submission" date="2023-10" db="EMBL/GenBank/DDBJ databases">
        <authorList>
            <person name="Han X.F."/>
        </authorList>
    </citation>
    <scope>NUCLEOTIDE SEQUENCE [LARGE SCALE GENOMIC DNA]</scope>
    <source>
        <strain evidence="4 5">KCTC 39840</strain>
    </source>
</reference>
<dbReference type="PANTHER" id="PTHR43130">
    <property type="entry name" value="ARAC-FAMILY TRANSCRIPTIONAL REGULATOR"/>
    <property type="match status" value="1"/>
</dbReference>
<dbReference type="InterPro" id="IPR018060">
    <property type="entry name" value="HTH_AraC"/>
</dbReference>
<evidence type="ECO:0000256" key="1">
    <source>
        <dbReference type="ARBA" id="ARBA00023015"/>
    </source>
</evidence>
<dbReference type="Gene3D" id="1.10.10.60">
    <property type="entry name" value="Homeodomain-like"/>
    <property type="match status" value="1"/>
</dbReference>
<keyword evidence="5" id="KW-1185">Reference proteome</keyword>
<proteinExistence type="predicted"/>
<keyword evidence="1" id="KW-0805">Transcription regulation</keyword>
<dbReference type="Pfam" id="PF01965">
    <property type="entry name" value="DJ-1_PfpI"/>
    <property type="match status" value="1"/>
</dbReference>
<reference evidence="5" key="1">
    <citation type="submission" date="2023-07" db="EMBL/GenBank/DDBJ databases">
        <title>Conexibacter stalactiti sp. nov., isolated from stalactites in a lava cave and emended description of the genus Conexibacter.</title>
        <authorList>
            <person name="Lee S.D."/>
        </authorList>
    </citation>
    <scope>NUCLEOTIDE SEQUENCE [LARGE SCALE GENOMIC DNA]</scope>
    <source>
        <strain evidence="5">KCTC 39840</strain>
    </source>
</reference>
<dbReference type="InterPro" id="IPR002818">
    <property type="entry name" value="DJ-1/PfpI"/>
</dbReference>
<dbReference type="EMBL" id="JAWSTH010000016">
    <property type="protein sequence ID" value="MDW5594427.1"/>
    <property type="molecule type" value="Genomic_DNA"/>
</dbReference>
<dbReference type="InterPro" id="IPR029062">
    <property type="entry name" value="Class_I_gatase-like"/>
</dbReference>
<dbReference type="PROSITE" id="PS01124">
    <property type="entry name" value="HTH_ARAC_FAMILY_2"/>
    <property type="match status" value="1"/>
</dbReference>
<feature type="domain" description="HTH araC/xylS-type" evidence="3">
    <location>
        <begin position="218"/>
        <end position="316"/>
    </location>
</feature>
<dbReference type="SUPFAM" id="SSF52317">
    <property type="entry name" value="Class I glutamine amidotransferase-like"/>
    <property type="match status" value="1"/>
</dbReference>
<sequence>MPHRVAVLALDRVIPFDLGIAARVFGAAHDDAGALLYEVVTCSLGGTPVRTSEDFAIVVERDERALLEADTVVVATQEPEGRLRELGELPPELDGLLRSLPARTRILSICTGSFVLAAAGLLDDLPATTHWCQADRFARLFPRVELRPDVLFVDNGRVLTSAGGAAGVDLCLHVVRRDHGAAVANAAARRCVVPPWRDGGQAQFIERPVPAVSTATTAPTREWASARLREPLTLEALAAHAGMSVRTFTRRFRAEVGTSPSQWIVRQRVDRARSLLETTDLPVESVAYEAGFGSAALLRQHLRSAIGVSPRAYRRTFRVPQSMDPLAAV</sequence>
<dbReference type="Proteomes" id="UP001284601">
    <property type="component" value="Unassembled WGS sequence"/>
</dbReference>
<accession>A0ABU4HNZ5</accession>
<dbReference type="SUPFAM" id="SSF46689">
    <property type="entry name" value="Homeodomain-like"/>
    <property type="match status" value="2"/>
</dbReference>
<dbReference type="Pfam" id="PF12833">
    <property type="entry name" value="HTH_18"/>
    <property type="match status" value="1"/>
</dbReference>
<name>A0ABU4HNZ5_9ACTN</name>
<dbReference type="PANTHER" id="PTHR43130:SF3">
    <property type="entry name" value="HTH-TYPE TRANSCRIPTIONAL REGULATOR RV1931C"/>
    <property type="match status" value="1"/>
</dbReference>
<protein>
    <submittedName>
        <fullName evidence="4">Helix-turn-helix domain-containing protein</fullName>
    </submittedName>
</protein>
<dbReference type="Gene3D" id="3.40.50.880">
    <property type="match status" value="1"/>
</dbReference>
<evidence type="ECO:0000256" key="2">
    <source>
        <dbReference type="ARBA" id="ARBA00023163"/>
    </source>
</evidence>